<feature type="compositionally biased region" description="Acidic residues" evidence="1">
    <location>
        <begin position="444"/>
        <end position="456"/>
    </location>
</feature>
<dbReference type="AlphaFoldDB" id="A0AAJ0GTQ0"/>
<dbReference type="CDD" id="cd19180">
    <property type="entry name" value="SET_SpSET10-like"/>
    <property type="match status" value="1"/>
</dbReference>
<protein>
    <recommendedName>
        <fullName evidence="4">SET domain-containing protein</fullName>
    </recommendedName>
</protein>
<dbReference type="EMBL" id="JAUDZG010000004">
    <property type="protein sequence ID" value="KAK3305879.1"/>
    <property type="molecule type" value="Genomic_DNA"/>
</dbReference>
<dbReference type="Gene3D" id="3.90.1410.10">
    <property type="entry name" value="set domain protein methyltransferase, domain 1"/>
    <property type="match status" value="1"/>
</dbReference>
<sequence>MKESDQSRFDALVEWSRRHSGSLHPSLEIYHDDVTKFSLRVKPSVGGGLTAPHKAVTCPVSTTLSYLNALVDGPLNVASPLKQQDAAFPERFMQSCPPHVIGRFFLIKEYLKGKDSFWWPYIATLPQPEHVKDWALPAFWPEADIANLEGTNARVAIEEIQENVSQEFRHARRALKHGDYRGWQDYHQILYKWAFCIFTSRSFRPSLVLSESAKQHVSGLLPEGSQLDDFSILQPVFDIANHSMTARYTWDVTSDPSCCQLICGDSYKPGDQVYNNYGLKTNSELLLGYGFILPETEELHNDYVHVRKRQQHQDGGDGGGDAPKPQDFLISLRPINHPSSLVGRSRPSSSSSFPSRLSTLPGFAHFEPALVDDLTSALATPEETRLLQRWNDKALLSSSTTDPADSAAAPPPPPELAGLVGRVKGMLAGKLQYDYQRLVVAVQEEGEEEESDEEVEREARPPAASRNQMLAFEYRGRCKNVLLAAMRDLNVAPFVLGEE</sequence>
<dbReference type="InterPro" id="IPR046341">
    <property type="entry name" value="SET_dom_sf"/>
</dbReference>
<feature type="region of interest" description="Disordered" evidence="1">
    <location>
        <begin position="308"/>
        <end position="328"/>
    </location>
</feature>
<name>A0AAJ0GTQ0_9PEZI</name>
<reference evidence="2" key="2">
    <citation type="submission" date="2023-06" db="EMBL/GenBank/DDBJ databases">
        <authorList>
            <consortium name="Lawrence Berkeley National Laboratory"/>
            <person name="Mondo S.J."/>
            <person name="Hensen N."/>
            <person name="Bonometti L."/>
            <person name="Westerberg I."/>
            <person name="Brannstrom I.O."/>
            <person name="Guillou S."/>
            <person name="Cros-Aarteil S."/>
            <person name="Calhoun S."/>
            <person name="Haridas S."/>
            <person name="Kuo A."/>
            <person name="Pangilinan J."/>
            <person name="Riley R."/>
            <person name="Labutti K."/>
            <person name="Andreopoulos B."/>
            <person name="Lipzen A."/>
            <person name="Chen C."/>
            <person name="Yanf M."/>
            <person name="Daum C."/>
            <person name="Ng V."/>
            <person name="Clum A."/>
            <person name="Steindorff A."/>
            <person name="Ohm R."/>
            <person name="Martin F."/>
            <person name="Silar P."/>
            <person name="Natvig D."/>
            <person name="Lalanne C."/>
            <person name="Gautier V."/>
            <person name="Ament-Velasquez S.L."/>
            <person name="Kruys A."/>
            <person name="Hutchinson M.I."/>
            <person name="Powell A.J."/>
            <person name="Barry K."/>
            <person name="Miller A.N."/>
            <person name="Grigoriev I.V."/>
            <person name="Debuchy R."/>
            <person name="Gladieux P."/>
            <person name="Thoren M.H."/>
            <person name="Johannesson H."/>
        </authorList>
    </citation>
    <scope>NUCLEOTIDE SEQUENCE</scope>
    <source>
        <strain evidence="2">CBS 333.67</strain>
    </source>
</reference>
<evidence type="ECO:0000256" key="1">
    <source>
        <dbReference type="SAM" id="MobiDB-lite"/>
    </source>
</evidence>
<keyword evidence="3" id="KW-1185">Reference proteome</keyword>
<proteinExistence type="predicted"/>
<gene>
    <name evidence="2" type="ORF">B0T15DRAFT_533719</name>
</gene>
<dbReference type="PANTHER" id="PTHR13271">
    <property type="entry name" value="UNCHARACTERIZED PUTATIVE METHYLTRANSFERASE"/>
    <property type="match status" value="1"/>
</dbReference>
<feature type="region of interest" description="Disordered" evidence="1">
    <location>
        <begin position="444"/>
        <end position="463"/>
    </location>
</feature>
<organism evidence="2 3">
    <name type="scientific">Chaetomium strumarium</name>
    <dbReference type="NCBI Taxonomy" id="1170767"/>
    <lineage>
        <taxon>Eukaryota</taxon>
        <taxon>Fungi</taxon>
        <taxon>Dikarya</taxon>
        <taxon>Ascomycota</taxon>
        <taxon>Pezizomycotina</taxon>
        <taxon>Sordariomycetes</taxon>
        <taxon>Sordariomycetidae</taxon>
        <taxon>Sordariales</taxon>
        <taxon>Chaetomiaceae</taxon>
        <taxon>Chaetomium</taxon>
    </lineage>
</organism>
<dbReference type="Proteomes" id="UP001273166">
    <property type="component" value="Unassembled WGS sequence"/>
</dbReference>
<reference evidence="2" key="1">
    <citation type="journal article" date="2023" name="Mol. Phylogenet. Evol.">
        <title>Genome-scale phylogeny and comparative genomics of the fungal order Sordariales.</title>
        <authorList>
            <person name="Hensen N."/>
            <person name="Bonometti L."/>
            <person name="Westerberg I."/>
            <person name="Brannstrom I.O."/>
            <person name="Guillou S."/>
            <person name="Cros-Aarteil S."/>
            <person name="Calhoun S."/>
            <person name="Haridas S."/>
            <person name="Kuo A."/>
            <person name="Mondo S."/>
            <person name="Pangilinan J."/>
            <person name="Riley R."/>
            <person name="LaButti K."/>
            <person name="Andreopoulos B."/>
            <person name="Lipzen A."/>
            <person name="Chen C."/>
            <person name="Yan M."/>
            <person name="Daum C."/>
            <person name="Ng V."/>
            <person name="Clum A."/>
            <person name="Steindorff A."/>
            <person name="Ohm R.A."/>
            <person name="Martin F."/>
            <person name="Silar P."/>
            <person name="Natvig D.O."/>
            <person name="Lalanne C."/>
            <person name="Gautier V."/>
            <person name="Ament-Velasquez S.L."/>
            <person name="Kruys A."/>
            <person name="Hutchinson M.I."/>
            <person name="Powell A.J."/>
            <person name="Barry K."/>
            <person name="Miller A.N."/>
            <person name="Grigoriev I.V."/>
            <person name="Debuchy R."/>
            <person name="Gladieux P."/>
            <person name="Hiltunen Thoren M."/>
            <person name="Johannesson H."/>
        </authorList>
    </citation>
    <scope>NUCLEOTIDE SEQUENCE</scope>
    <source>
        <strain evidence="2">CBS 333.67</strain>
    </source>
</reference>
<dbReference type="GeneID" id="87888209"/>
<accession>A0AAJ0GTQ0</accession>
<dbReference type="InterPro" id="IPR050600">
    <property type="entry name" value="SETD3_SETD6_MTase"/>
</dbReference>
<dbReference type="InterPro" id="IPR044432">
    <property type="entry name" value="Set10/Efm1_SET"/>
</dbReference>
<evidence type="ECO:0000313" key="3">
    <source>
        <dbReference type="Proteomes" id="UP001273166"/>
    </source>
</evidence>
<comment type="caution">
    <text evidence="2">The sequence shown here is derived from an EMBL/GenBank/DDBJ whole genome shotgun (WGS) entry which is preliminary data.</text>
</comment>
<dbReference type="SUPFAM" id="SSF82199">
    <property type="entry name" value="SET domain"/>
    <property type="match status" value="1"/>
</dbReference>
<dbReference type="RefSeq" id="XP_062721659.1">
    <property type="nucleotide sequence ID" value="XM_062869380.1"/>
</dbReference>
<dbReference type="GO" id="GO:0005634">
    <property type="term" value="C:nucleus"/>
    <property type="evidence" value="ECO:0007669"/>
    <property type="project" value="TreeGrafter"/>
</dbReference>
<dbReference type="GO" id="GO:0016279">
    <property type="term" value="F:protein-lysine N-methyltransferase activity"/>
    <property type="evidence" value="ECO:0007669"/>
    <property type="project" value="InterPro"/>
</dbReference>
<evidence type="ECO:0008006" key="4">
    <source>
        <dbReference type="Google" id="ProtNLM"/>
    </source>
</evidence>
<evidence type="ECO:0000313" key="2">
    <source>
        <dbReference type="EMBL" id="KAK3305879.1"/>
    </source>
</evidence>
<dbReference type="PANTHER" id="PTHR13271:SF146">
    <property type="entry name" value="SET DOMAIN-CONTAINING PROTEIN"/>
    <property type="match status" value="1"/>
</dbReference>